<evidence type="ECO:0000256" key="4">
    <source>
        <dbReference type="HAMAP-Rule" id="MF_01681"/>
    </source>
</evidence>
<dbReference type="InterPro" id="IPR036412">
    <property type="entry name" value="HAD-like_sf"/>
</dbReference>
<comment type="pathway">
    <text evidence="4">Amino-acid biosynthesis; L-methionine biosynthesis via salvage pathway; L-methionine from S-methyl-5-thio-alpha-D-ribose 1-phosphate: step 4/6.</text>
</comment>
<dbReference type="InterPro" id="IPR023943">
    <property type="entry name" value="Enolase-ppase_E1"/>
</dbReference>
<comment type="subunit">
    <text evidence="4">Monomer.</text>
</comment>
<comment type="function">
    <text evidence="4">Bifunctional enzyme that catalyzes the enolization of 2,3-diketo-5-methylthiopentyl-1-phosphate (DK-MTP-1-P) into the intermediate 2-hydroxy-3-keto-5-methylthiopentenyl-1-phosphate (HK-MTPenyl-1-P), which is then dephosphorylated to form the acireductone 1,2-dihydroxy-3-keto-5-methylthiopentene (DHK-MTPene).</text>
</comment>
<evidence type="ECO:0000256" key="3">
    <source>
        <dbReference type="ARBA" id="ARBA00023167"/>
    </source>
</evidence>
<comment type="cofactor">
    <cofactor evidence="4">
        <name>Mg(2+)</name>
        <dbReference type="ChEBI" id="CHEBI:18420"/>
    </cofactor>
    <text evidence="4">Binds 1 Mg(2+) ion per subunit.</text>
</comment>
<keyword evidence="1 4" id="KW-0028">Amino-acid biosynthesis</keyword>
<comment type="catalytic activity">
    <reaction evidence="4">
        <text>5-methylsulfanyl-2,3-dioxopentyl phosphate + H2O = 1,2-dihydroxy-5-(methylsulfanyl)pent-1-en-3-one + phosphate</text>
        <dbReference type="Rhea" id="RHEA:21700"/>
        <dbReference type="ChEBI" id="CHEBI:15377"/>
        <dbReference type="ChEBI" id="CHEBI:43474"/>
        <dbReference type="ChEBI" id="CHEBI:49252"/>
        <dbReference type="ChEBI" id="CHEBI:58828"/>
        <dbReference type="EC" id="3.1.3.77"/>
    </reaction>
</comment>
<evidence type="ECO:0000313" key="5">
    <source>
        <dbReference type="EMBL" id="MFC5289430.1"/>
    </source>
</evidence>
<evidence type="ECO:0000256" key="2">
    <source>
        <dbReference type="ARBA" id="ARBA00022801"/>
    </source>
</evidence>
<dbReference type="NCBIfam" id="TIGR01691">
    <property type="entry name" value="enolase-ppase"/>
    <property type="match status" value="1"/>
</dbReference>
<dbReference type="SFLD" id="SFLDG01133">
    <property type="entry name" value="C1.5.4:_Enolase-phosphatase_Li"/>
    <property type="match status" value="1"/>
</dbReference>
<dbReference type="InterPro" id="IPR023214">
    <property type="entry name" value="HAD_sf"/>
</dbReference>
<keyword evidence="3 4" id="KW-0486">Methionine biosynthesis</keyword>
<organism evidence="5 6">
    <name type="scientific">Actinokineospora guangxiensis</name>
    <dbReference type="NCBI Taxonomy" id="1490288"/>
    <lineage>
        <taxon>Bacteria</taxon>
        <taxon>Bacillati</taxon>
        <taxon>Actinomycetota</taxon>
        <taxon>Actinomycetes</taxon>
        <taxon>Pseudonocardiales</taxon>
        <taxon>Pseudonocardiaceae</taxon>
        <taxon>Actinokineospora</taxon>
    </lineage>
</organism>
<dbReference type="SUPFAM" id="SSF56784">
    <property type="entry name" value="HAD-like"/>
    <property type="match status" value="1"/>
</dbReference>
<protein>
    <recommendedName>
        <fullName evidence="4">Enolase-phosphatase E1</fullName>
        <ecNumber evidence="4">3.1.3.77</ecNumber>
    </recommendedName>
    <alternativeName>
        <fullName evidence="4">2,3-diketo-5-methylthio-1-phosphopentane phosphatase</fullName>
    </alternativeName>
</protein>
<reference evidence="6" key="1">
    <citation type="journal article" date="2019" name="Int. J. Syst. Evol. Microbiol.">
        <title>The Global Catalogue of Microorganisms (GCM) 10K type strain sequencing project: providing services to taxonomists for standard genome sequencing and annotation.</title>
        <authorList>
            <consortium name="The Broad Institute Genomics Platform"/>
            <consortium name="The Broad Institute Genome Sequencing Center for Infectious Disease"/>
            <person name="Wu L."/>
            <person name="Ma J."/>
        </authorList>
    </citation>
    <scope>NUCLEOTIDE SEQUENCE [LARGE SCALE GENOMIC DNA]</scope>
    <source>
        <strain evidence="6">CCUG 59778</strain>
    </source>
</reference>
<keyword evidence="4" id="KW-0479">Metal-binding</keyword>
<dbReference type="PANTHER" id="PTHR20371">
    <property type="entry name" value="ENOLASE-PHOSPHATASE E1"/>
    <property type="match status" value="1"/>
</dbReference>
<dbReference type="Pfam" id="PF00702">
    <property type="entry name" value="Hydrolase"/>
    <property type="match status" value="1"/>
</dbReference>
<accession>A0ABW0EV42</accession>
<comment type="caution">
    <text evidence="5">The sequence shown here is derived from an EMBL/GenBank/DDBJ whole genome shotgun (WGS) entry which is preliminary data.</text>
</comment>
<dbReference type="Proteomes" id="UP001596157">
    <property type="component" value="Unassembled WGS sequence"/>
</dbReference>
<keyword evidence="6" id="KW-1185">Reference proteome</keyword>
<evidence type="ECO:0000256" key="1">
    <source>
        <dbReference type="ARBA" id="ARBA00022605"/>
    </source>
</evidence>
<dbReference type="Gene3D" id="1.10.720.60">
    <property type="match status" value="1"/>
</dbReference>
<dbReference type="SFLD" id="SFLDS00003">
    <property type="entry name" value="Haloacid_Dehalogenase"/>
    <property type="match status" value="1"/>
</dbReference>
<keyword evidence="4" id="KW-0460">Magnesium</keyword>
<dbReference type="CDD" id="cd01629">
    <property type="entry name" value="HAD_EP"/>
    <property type="match status" value="1"/>
</dbReference>
<dbReference type="HAMAP" id="MF_01681">
    <property type="entry name" value="Salvage_MtnC"/>
    <property type="match status" value="1"/>
</dbReference>
<gene>
    <name evidence="4 5" type="primary">mtnC</name>
    <name evidence="5" type="ORF">ACFPM7_20455</name>
</gene>
<sequence>MTDGGTYKVDWVVLDIEGTLMPTSGVHVVLYDYARPRLGPWIDAHPADPVVAGAVADIRADAGLPETATTAEIVAVLHGWMDADRKATPLKALQGLIWQRGYADGDLVSEYFPDVVPRLREWHAADVPMAIFSSGSVAGQIASFSSTTDGDLTGLFRHHFDTVNAGPKREARSYAAIAEGLGGPAPDRVLFLSDVPAELDAAAEAGWRTVGLARPGEPYAGADFGGHRAVESLADIEVTRA</sequence>
<proteinExistence type="inferred from homology"/>
<dbReference type="SFLD" id="SFLDG01129">
    <property type="entry name" value="C1.5:_HAD__Beta-PGM__Phosphata"/>
    <property type="match status" value="1"/>
</dbReference>
<name>A0ABW0EV42_9PSEU</name>
<comment type="pathway">
    <text evidence="4">Amino-acid biosynthesis; L-methionine biosynthesis via salvage pathway; L-methionine from S-methyl-5-thio-alpha-D-ribose 1-phosphate: step 3/6.</text>
</comment>
<dbReference type="Gene3D" id="3.40.50.1000">
    <property type="entry name" value="HAD superfamily/HAD-like"/>
    <property type="match status" value="1"/>
</dbReference>
<evidence type="ECO:0000313" key="6">
    <source>
        <dbReference type="Proteomes" id="UP001596157"/>
    </source>
</evidence>
<dbReference type="RefSeq" id="WP_378249279.1">
    <property type="nucleotide sequence ID" value="NZ_JBHSKF010000011.1"/>
</dbReference>
<keyword evidence="2 4" id="KW-0378">Hydrolase</keyword>
<dbReference type="EC" id="3.1.3.77" evidence="4"/>
<dbReference type="EMBL" id="JBHSKF010000011">
    <property type="protein sequence ID" value="MFC5289430.1"/>
    <property type="molecule type" value="Genomic_DNA"/>
</dbReference>
<dbReference type="GO" id="GO:0043874">
    <property type="term" value="F:acireductone synthase activity"/>
    <property type="evidence" value="ECO:0007669"/>
    <property type="project" value="UniProtKB-EC"/>
</dbReference>
<comment type="similarity">
    <text evidence="4">Belongs to the HAD-like hydrolase superfamily. MasA/MtnC family.</text>
</comment>
<dbReference type="PANTHER" id="PTHR20371:SF1">
    <property type="entry name" value="ENOLASE-PHOSPHATASE E1"/>
    <property type="match status" value="1"/>
</dbReference>